<comment type="cofactor">
    <cofactor evidence="3">
        <name>Zn(2+)</name>
        <dbReference type="ChEBI" id="CHEBI:29105"/>
    </cofactor>
</comment>
<keyword evidence="9 18" id="KW-0963">Cytoplasm</keyword>
<reference evidence="22" key="3">
    <citation type="journal article" date="2022" name="Int. J. Syst. Evol. Microbiol.">
        <title>Caproicibacterium lactatifermentans sp. nov., isolated from pit clay used for the production of Chinese strong aroma-type liquor.</title>
        <authorList>
            <person name="Wang H."/>
            <person name="Gu Y."/>
            <person name="Zhao D."/>
            <person name="Qiao Z."/>
            <person name="Zheng J."/>
            <person name="Gao J."/>
            <person name="Ren C."/>
            <person name="Xu Y."/>
        </authorList>
    </citation>
    <scope>NUCLEOTIDE SEQUENCE</scope>
    <source>
        <strain evidence="22">JNU-WLY1368</strain>
    </source>
</reference>
<dbReference type="AlphaFoldDB" id="A0A859DR93"/>
<keyword evidence="17 18" id="KW-0170">Cobalt</keyword>
<dbReference type="GO" id="GO:0003856">
    <property type="term" value="F:3-dehydroquinate synthase activity"/>
    <property type="evidence" value="ECO:0007669"/>
    <property type="project" value="UniProtKB-UniRule"/>
</dbReference>
<feature type="binding site" evidence="18">
    <location>
        <position position="241"/>
    </location>
    <ligand>
        <name>Zn(2+)</name>
        <dbReference type="ChEBI" id="CHEBI:29105"/>
    </ligand>
</feature>
<feature type="binding site" evidence="18">
    <location>
        <begin position="129"/>
        <end position="130"/>
    </location>
    <ligand>
        <name>NAD(+)</name>
        <dbReference type="ChEBI" id="CHEBI:57540"/>
    </ligand>
</feature>
<dbReference type="PANTHER" id="PTHR43622:SF7">
    <property type="entry name" value="3-DEHYDROQUINATE SYNTHASE, CHLOROPLASTIC"/>
    <property type="match status" value="1"/>
</dbReference>
<feature type="domain" description="3-dehydroquinate synthase C-terminal" evidence="20">
    <location>
        <begin position="181"/>
        <end position="317"/>
    </location>
</feature>
<comment type="caution">
    <text evidence="18">Lacks conserved residue(s) required for the propagation of feature annotation.</text>
</comment>
<dbReference type="PIRSF" id="PIRSF001455">
    <property type="entry name" value="DHQ_synth"/>
    <property type="match status" value="1"/>
</dbReference>
<dbReference type="InterPro" id="IPR016037">
    <property type="entry name" value="DHQ_synth_AroB"/>
</dbReference>
<dbReference type="KEGG" id="clf:GJQ69_01635"/>
<proteinExistence type="inferred from homology"/>
<keyword evidence="16 18" id="KW-0456">Lyase</keyword>
<dbReference type="EMBL" id="CP046161">
    <property type="protein sequence ID" value="QKO30017.1"/>
    <property type="molecule type" value="Genomic_DNA"/>
</dbReference>
<keyword evidence="13 18" id="KW-0862">Zinc</keyword>
<dbReference type="RefSeq" id="WP_086036542.1">
    <property type="nucleotide sequence ID" value="NZ_CP046051.1"/>
</dbReference>
<dbReference type="EC" id="4.2.3.4" evidence="7 18"/>
<evidence type="ECO:0000256" key="1">
    <source>
        <dbReference type="ARBA" id="ARBA00001393"/>
    </source>
</evidence>
<evidence type="ECO:0000256" key="14">
    <source>
        <dbReference type="ARBA" id="ARBA00023027"/>
    </source>
</evidence>
<comment type="function">
    <text evidence="18">Catalyzes the conversion of 3-deoxy-D-arabino-heptulosonate 7-phosphate (DAHP) to dehydroquinate (DHQ).</text>
</comment>
<evidence type="ECO:0000313" key="21">
    <source>
        <dbReference type="EMBL" id="QKN23302.1"/>
    </source>
</evidence>
<name>A0A859DR93_9FIRM</name>
<evidence type="ECO:0000256" key="8">
    <source>
        <dbReference type="ARBA" id="ARBA00017684"/>
    </source>
</evidence>
<feature type="binding site" evidence="18">
    <location>
        <position position="184"/>
    </location>
    <ligand>
        <name>Zn(2+)</name>
        <dbReference type="ChEBI" id="CHEBI:29105"/>
    </ligand>
</feature>
<protein>
    <recommendedName>
        <fullName evidence="8 18">3-dehydroquinate synthase</fullName>
        <shortName evidence="18">DHQS</shortName>
        <ecNumber evidence="7 18">4.2.3.4</ecNumber>
    </recommendedName>
</protein>
<evidence type="ECO:0000256" key="9">
    <source>
        <dbReference type="ARBA" id="ARBA00022490"/>
    </source>
</evidence>
<organism evidence="21 23">
    <name type="scientific">Caproicibacterium lactatifermentans</name>
    <dbReference type="NCBI Taxonomy" id="2666138"/>
    <lineage>
        <taxon>Bacteria</taxon>
        <taxon>Bacillati</taxon>
        <taxon>Bacillota</taxon>
        <taxon>Clostridia</taxon>
        <taxon>Eubacteriales</taxon>
        <taxon>Oscillospiraceae</taxon>
        <taxon>Caproicibacterium</taxon>
    </lineage>
</organism>
<dbReference type="NCBIfam" id="TIGR01357">
    <property type="entry name" value="aroB"/>
    <property type="match status" value="1"/>
</dbReference>
<comment type="cofactor">
    <cofactor evidence="2 18">
        <name>NAD(+)</name>
        <dbReference type="ChEBI" id="CHEBI:57540"/>
    </cofactor>
</comment>
<comment type="cofactor">
    <cofactor evidence="18">
        <name>Co(2+)</name>
        <dbReference type="ChEBI" id="CHEBI:48828"/>
    </cofactor>
    <cofactor evidence="18">
        <name>Zn(2+)</name>
        <dbReference type="ChEBI" id="CHEBI:29105"/>
    </cofactor>
    <text evidence="18">Binds 1 divalent metal cation per subunit. Can use either Co(2+) or Zn(2+).</text>
</comment>
<evidence type="ECO:0000256" key="3">
    <source>
        <dbReference type="ARBA" id="ARBA00001947"/>
    </source>
</evidence>
<dbReference type="CDD" id="cd08195">
    <property type="entry name" value="DHQS"/>
    <property type="match status" value="1"/>
</dbReference>
<evidence type="ECO:0000259" key="19">
    <source>
        <dbReference type="Pfam" id="PF01761"/>
    </source>
</evidence>
<dbReference type="Pfam" id="PF01761">
    <property type="entry name" value="DHQ_synthase"/>
    <property type="match status" value="1"/>
</dbReference>
<keyword evidence="24" id="KW-1185">Reference proteome</keyword>
<evidence type="ECO:0000256" key="12">
    <source>
        <dbReference type="ARBA" id="ARBA00022741"/>
    </source>
</evidence>
<evidence type="ECO:0000256" key="16">
    <source>
        <dbReference type="ARBA" id="ARBA00023239"/>
    </source>
</evidence>
<feature type="binding site" evidence="18">
    <location>
        <position position="258"/>
    </location>
    <ligand>
        <name>Zn(2+)</name>
        <dbReference type="ChEBI" id="CHEBI:29105"/>
    </ligand>
</feature>
<keyword evidence="12 18" id="KW-0547">Nucleotide-binding</keyword>
<gene>
    <name evidence="18 21" type="primary">aroB</name>
    <name evidence="21" type="ORF">GJQ69_01635</name>
    <name evidence="22" type="ORF">GKP14_02715</name>
</gene>
<feature type="domain" description="3-dehydroquinate synthase N-terminal" evidence="19">
    <location>
        <begin position="67"/>
        <end position="177"/>
    </location>
</feature>
<comment type="subcellular location">
    <subcellularLocation>
        <location evidence="4 18">Cytoplasm</location>
    </subcellularLocation>
</comment>
<dbReference type="UniPathway" id="UPA00053">
    <property type="reaction ID" value="UER00085"/>
</dbReference>
<dbReference type="InterPro" id="IPR030963">
    <property type="entry name" value="DHQ_synth_fam"/>
</dbReference>
<comment type="catalytic activity">
    <reaction evidence="1 18">
        <text>7-phospho-2-dehydro-3-deoxy-D-arabino-heptonate = 3-dehydroquinate + phosphate</text>
        <dbReference type="Rhea" id="RHEA:21968"/>
        <dbReference type="ChEBI" id="CHEBI:32364"/>
        <dbReference type="ChEBI" id="CHEBI:43474"/>
        <dbReference type="ChEBI" id="CHEBI:58394"/>
        <dbReference type="EC" id="4.2.3.4"/>
    </reaction>
</comment>
<dbReference type="PANTHER" id="PTHR43622">
    <property type="entry name" value="3-DEHYDROQUINATE SYNTHASE"/>
    <property type="match status" value="1"/>
</dbReference>
<dbReference type="InterPro" id="IPR050071">
    <property type="entry name" value="Dehydroquinate_synthase"/>
</dbReference>
<keyword evidence="14 18" id="KW-0520">NAD</keyword>
<dbReference type="Proteomes" id="UP000501316">
    <property type="component" value="Chromosome"/>
</dbReference>
<dbReference type="InterPro" id="IPR056179">
    <property type="entry name" value="DHQS_C"/>
</dbReference>
<accession>A0A859DR93</accession>
<evidence type="ECO:0000256" key="4">
    <source>
        <dbReference type="ARBA" id="ARBA00004496"/>
    </source>
</evidence>
<dbReference type="InterPro" id="IPR030960">
    <property type="entry name" value="DHQS/DOIS_N"/>
</dbReference>
<dbReference type="GO" id="GO:0009423">
    <property type="term" value="P:chorismate biosynthetic process"/>
    <property type="evidence" value="ECO:0007669"/>
    <property type="project" value="UniProtKB-UniRule"/>
</dbReference>
<dbReference type="Pfam" id="PF24621">
    <property type="entry name" value="DHQS_C"/>
    <property type="match status" value="1"/>
</dbReference>
<dbReference type="Proteomes" id="UP000509623">
    <property type="component" value="Chromosome"/>
</dbReference>
<evidence type="ECO:0000256" key="6">
    <source>
        <dbReference type="ARBA" id="ARBA00005412"/>
    </source>
</evidence>
<feature type="binding site" evidence="18">
    <location>
        <position position="151"/>
    </location>
    <ligand>
        <name>NAD(+)</name>
        <dbReference type="ChEBI" id="CHEBI:57540"/>
    </ligand>
</feature>
<evidence type="ECO:0000313" key="22">
    <source>
        <dbReference type="EMBL" id="QKO30017.1"/>
    </source>
</evidence>
<dbReference type="GO" id="GO:0005737">
    <property type="term" value="C:cytoplasm"/>
    <property type="evidence" value="ECO:0007669"/>
    <property type="project" value="UniProtKB-SubCell"/>
</dbReference>
<evidence type="ECO:0000256" key="5">
    <source>
        <dbReference type="ARBA" id="ARBA00004661"/>
    </source>
</evidence>
<dbReference type="GO" id="GO:0008652">
    <property type="term" value="P:amino acid biosynthetic process"/>
    <property type="evidence" value="ECO:0007669"/>
    <property type="project" value="UniProtKB-KW"/>
</dbReference>
<evidence type="ECO:0000256" key="15">
    <source>
        <dbReference type="ARBA" id="ARBA00023141"/>
    </source>
</evidence>
<feature type="binding site" evidence="18">
    <location>
        <position position="142"/>
    </location>
    <ligand>
        <name>NAD(+)</name>
        <dbReference type="ChEBI" id="CHEBI:57540"/>
    </ligand>
</feature>
<dbReference type="SUPFAM" id="SSF56796">
    <property type="entry name" value="Dehydroquinate synthase-like"/>
    <property type="match status" value="1"/>
</dbReference>
<reference evidence="22" key="2">
    <citation type="journal article" date="2021" name="Appl. Environ. Microbiol.">
        <title>Adaptability of a Caproate-Producing Bacterium Contributes to Its Dominance in an Anaerobic Fermentation System.</title>
        <authorList>
            <person name="Wang H."/>
            <person name="Gu Y."/>
            <person name="Zhou W."/>
            <person name="Zhao D."/>
            <person name="Qiao Z."/>
            <person name="Zheng J."/>
            <person name="Gao J."/>
            <person name="Chen X."/>
            <person name="Ren C."/>
            <person name="Xu Y."/>
        </authorList>
    </citation>
    <scope>NUCLEOTIDE SEQUENCE</scope>
    <source>
        <strain evidence="22">JNU-WLY1368</strain>
    </source>
</reference>
<evidence type="ECO:0000256" key="17">
    <source>
        <dbReference type="ARBA" id="ARBA00023285"/>
    </source>
</evidence>
<evidence type="ECO:0000259" key="20">
    <source>
        <dbReference type="Pfam" id="PF24621"/>
    </source>
</evidence>
<evidence type="ECO:0000256" key="2">
    <source>
        <dbReference type="ARBA" id="ARBA00001911"/>
    </source>
</evidence>
<keyword evidence="10 18" id="KW-0028">Amino-acid biosynthesis</keyword>
<dbReference type="GO" id="GO:0009073">
    <property type="term" value="P:aromatic amino acid family biosynthetic process"/>
    <property type="evidence" value="ECO:0007669"/>
    <property type="project" value="UniProtKB-KW"/>
</dbReference>
<comment type="pathway">
    <text evidence="5 18">Metabolic intermediate biosynthesis; chorismate biosynthesis; chorismate from D-erythrose 4-phosphate and phosphoenolpyruvate: step 2/7.</text>
</comment>
<reference evidence="23 24" key="1">
    <citation type="submission" date="2019-11" db="EMBL/GenBank/DDBJ databases">
        <authorList>
            <person name="Ren C."/>
            <person name="Wang H."/>
            <person name="Xu Y."/>
        </authorList>
    </citation>
    <scope>NUCLEOTIDE SEQUENCE [LARGE SCALE GENOMIC DNA]</scope>
    <source>
        <strain evidence="24">JNU-WLY1368</strain>
        <strain evidence="21 23">LBM 19010</strain>
    </source>
</reference>
<evidence type="ECO:0000313" key="23">
    <source>
        <dbReference type="Proteomes" id="UP000501316"/>
    </source>
</evidence>
<dbReference type="HAMAP" id="MF_00110">
    <property type="entry name" value="DHQ_synthase"/>
    <property type="match status" value="1"/>
</dbReference>
<evidence type="ECO:0000256" key="13">
    <source>
        <dbReference type="ARBA" id="ARBA00022833"/>
    </source>
</evidence>
<evidence type="ECO:0000256" key="18">
    <source>
        <dbReference type="HAMAP-Rule" id="MF_00110"/>
    </source>
</evidence>
<evidence type="ECO:0000256" key="7">
    <source>
        <dbReference type="ARBA" id="ARBA00013031"/>
    </source>
</evidence>
<evidence type="ECO:0000313" key="24">
    <source>
        <dbReference type="Proteomes" id="UP000509623"/>
    </source>
</evidence>
<dbReference type="GO" id="GO:0000166">
    <property type="term" value="F:nucleotide binding"/>
    <property type="evidence" value="ECO:0007669"/>
    <property type="project" value="UniProtKB-KW"/>
</dbReference>
<evidence type="ECO:0000256" key="10">
    <source>
        <dbReference type="ARBA" id="ARBA00022605"/>
    </source>
</evidence>
<feature type="binding site" evidence="18">
    <location>
        <begin position="105"/>
        <end position="109"/>
    </location>
    <ligand>
        <name>NAD(+)</name>
        <dbReference type="ChEBI" id="CHEBI:57540"/>
    </ligand>
</feature>
<dbReference type="EMBL" id="CP046051">
    <property type="protein sequence ID" value="QKN23302.1"/>
    <property type="molecule type" value="Genomic_DNA"/>
</dbReference>
<evidence type="ECO:0000256" key="11">
    <source>
        <dbReference type="ARBA" id="ARBA00022723"/>
    </source>
</evidence>
<keyword evidence="15 18" id="KW-0057">Aromatic amino acid biosynthesis</keyword>
<dbReference type="GO" id="GO:0046872">
    <property type="term" value="F:metal ion binding"/>
    <property type="evidence" value="ECO:0007669"/>
    <property type="project" value="UniProtKB-KW"/>
</dbReference>
<dbReference type="Gene3D" id="3.40.50.1970">
    <property type="match status" value="1"/>
</dbReference>
<keyword evidence="11 18" id="KW-0479">Metal-binding</keyword>
<comment type="similarity">
    <text evidence="6 18">Belongs to the sugar phosphate cyclases superfamily. Dehydroquinate synthase family.</text>
</comment>
<dbReference type="FunFam" id="3.40.50.1970:FF:000007">
    <property type="entry name" value="Pentafunctional AROM polypeptide"/>
    <property type="match status" value="1"/>
</dbReference>
<dbReference type="Gene3D" id="1.20.1090.10">
    <property type="entry name" value="Dehydroquinate synthase-like - alpha domain"/>
    <property type="match status" value="1"/>
</dbReference>
<sequence length="351" mass="37824">MTITVHTNPSYDILIENNCIRQIGPYATTLLPAAKRCVVVADTHTAPLYADTVLRSLQTAGILASLVTFPAGEQSKNLSTISRLYAAFSQSNLTRSDFAVALGGGVCGDMTGFAAATWLRGIPFIQIPTSLLAQVDSSVGGKTGVDLPEGKNLVGAFHQPSLVLIDPHTLSSLPTAFFSDGMGEVIKYGCIRSRALFERLETEDCRKYLPEVIAACVDIKRQVVEKDERDTGERAILNFGHTFGHALETLQNYHGLTHGAAVGVGMVLITRMSEQNGMTAPGTANRIAALLHRYGLPSVCTESMQDLISATAHDKKSTGNSVKLILLKDIGHCCIQKVPRADLPRLCREMQ</sequence>